<dbReference type="GO" id="GO:0030424">
    <property type="term" value="C:axon"/>
    <property type="evidence" value="ECO:0007669"/>
    <property type="project" value="TreeGrafter"/>
</dbReference>
<dbReference type="GO" id="GO:0043025">
    <property type="term" value="C:neuronal cell body"/>
    <property type="evidence" value="ECO:0007669"/>
    <property type="project" value="TreeGrafter"/>
</dbReference>
<dbReference type="InterPro" id="IPR007110">
    <property type="entry name" value="Ig-like_dom"/>
</dbReference>
<dbReference type="InterPro" id="IPR036116">
    <property type="entry name" value="FN3_sf"/>
</dbReference>
<comment type="caution">
    <text evidence="4">The sequence shown here is derived from an EMBL/GenBank/DDBJ whole genome shotgun (WGS) entry which is preliminary data.</text>
</comment>
<dbReference type="CDD" id="cd00096">
    <property type="entry name" value="Ig"/>
    <property type="match status" value="1"/>
</dbReference>
<dbReference type="SUPFAM" id="SSF48726">
    <property type="entry name" value="Immunoglobulin"/>
    <property type="match status" value="1"/>
</dbReference>
<dbReference type="InterPro" id="IPR050958">
    <property type="entry name" value="Cell_Adh-Cytoskel_Orgn"/>
</dbReference>
<dbReference type="GO" id="GO:0007156">
    <property type="term" value="P:homophilic cell adhesion via plasma membrane adhesion molecules"/>
    <property type="evidence" value="ECO:0007669"/>
    <property type="project" value="TreeGrafter"/>
</dbReference>
<feature type="domain" description="Fibronectin type-III" evidence="3">
    <location>
        <begin position="120"/>
        <end position="220"/>
    </location>
</feature>
<dbReference type="PROSITE" id="PS50853">
    <property type="entry name" value="FN3"/>
    <property type="match status" value="1"/>
</dbReference>
<dbReference type="SMART" id="SM00060">
    <property type="entry name" value="FN3"/>
    <property type="match status" value="1"/>
</dbReference>
<dbReference type="InterPro" id="IPR013098">
    <property type="entry name" value="Ig_I-set"/>
</dbReference>
<evidence type="ECO:0000259" key="3">
    <source>
        <dbReference type="PROSITE" id="PS50853"/>
    </source>
</evidence>
<dbReference type="InterPro" id="IPR013783">
    <property type="entry name" value="Ig-like_fold"/>
</dbReference>
<dbReference type="PROSITE" id="PS50835">
    <property type="entry name" value="IG_LIKE"/>
    <property type="match status" value="1"/>
</dbReference>
<evidence type="ECO:0000313" key="4">
    <source>
        <dbReference type="EMBL" id="KAJ8946736.1"/>
    </source>
</evidence>
<dbReference type="GO" id="GO:0008046">
    <property type="term" value="F:axon guidance receptor activity"/>
    <property type="evidence" value="ECO:0007669"/>
    <property type="project" value="TreeGrafter"/>
</dbReference>
<accession>A0AAV8Y6L6</accession>
<dbReference type="AlphaFoldDB" id="A0AAV8Y6L6"/>
<evidence type="ECO:0000313" key="5">
    <source>
        <dbReference type="Proteomes" id="UP001162162"/>
    </source>
</evidence>
<dbReference type="GO" id="GO:0005886">
    <property type="term" value="C:plasma membrane"/>
    <property type="evidence" value="ECO:0007669"/>
    <property type="project" value="TreeGrafter"/>
</dbReference>
<evidence type="ECO:0000256" key="1">
    <source>
        <dbReference type="ARBA" id="ARBA00023319"/>
    </source>
</evidence>
<dbReference type="Pfam" id="PF00041">
    <property type="entry name" value="fn3"/>
    <property type="match status" value="1"/>
</dbReference>
<sequence>MQYVNPVSLFQVLWYRGHDAAGHDERRIMESRGSRHTLIIRKVHRTDFGNYTCVADNQLGKTRKSIQLTGKPNPAKFNSASRGSWKDSYNISWAVESLSPIEEYKLLFRRLPDTNSEDGHPQPLHHQSQRKFIPGRDNKTYAAVGYSVGYGYGRQFIDKRTDWRDVILLASPSQSPGVQSMSYVIRGLEPAQNYEAKVQARNKFGWSPISEVFTFQTTDTGQYSPAAYSGAQRTTSHSGI</sequence>
<dbReference type="Proteomes" id="UP001162162">
    <property type="component" value="Unassembled WGS sequence"/>
</dbReference>
<dbReference type="GO" id="GO:0050808">
    <property type="term" value="P:synapse organization"/>
    <property type="evidence" value="ECO:0007669"/>
    <property type="project" value="TreeGrafter"/>
</dbReference>
<dbReference type="InterPro" id="IPR003961">
    <property type="entry name" value="FN3_dom"/>
</dbReference>
<keyword evidence="1" id="KW-0393">Immunoglobulin domain</keyword>
<dbReference type="PANTHER" id="PTHR45080">
    <property type="entry name" value="CONTACTIN 5"/>
    <property type="match status" value="1"/>
</dbReference>
<dbReference type="Pfam" id="PF07679">
    <property type="entry name" value="I-set"/>
    <property type="match status" value="1"/>
</dbReference>
<dbReference type="PANTHER" id="PTHR45080:SF33">
    <property type="entry name" value="IG-LIKE DOMAIN-CONTAINING PROTEIN"/>
    <property type="match status" value="1"/>
</dbReference>
<feature type="domain" description="Ig-like" evidence="2">
    <location>
        <begin position="11"/>
        <end position="69"/>
    </location>
</feature>
<dbReference type="SUPFAM" id="SSF49265">
    <property type="entry name" value="Fibronectin type III"/>
    <property type="match status" value="1"/>
</dbReference>
<dbReference type="EMBL" id="JAPWTK010000177">
    <property type="protein sequence ID" value="KAJ8946736.1"/>
    <property type="molecule type" value="Genomic_DNA"/>
</dbReference>
<name>A0AAV8Y6L6_9CUCU</name>
<evidence type="ECO:0000259" key="2">
    <source>
        <dbReference type="PROSITE" id="PS50835"/>
    </source>
</evidence>
<organism evidence="4 5">
    <name type="scientific">Aromia moschata</name>
    <dbReference type="NCBI Taxonomy" id="1265417"/>
    <lineage>
        <taxon>Eukaryota</taxon>
        <taxon>Metazoa</taxon>
        <taxon>Ecdysozoa</taxon>
        <taxon>Arthropoda</taxon>
        <taxon>Hexapoda</taxon>
        <taxon>Insecta</taxon>
        <taxon>Pterygota</taxon>
        <taxon>Neoptera</taxon>
        <taxon>Endopterygota</taxon>
        <taxon>Coleoptera</taxon>
        <taxon>Polyphaga</taxon>
        <taxon>Cucujiformia</taxon>
        <taxon>Chrysomeloidea</taxon>
        <taxon>Cerambycidae</taxon>
        <taxon>Cerambycinae</taxon>
        <taxon>Callichromatini</taxon>
        <taxon>Aromia</taxon>
    </lineage>
</organism>
<dbReference type="Gene3D" id="2.60.40.10">
    <property type="entry name" value="Immunoglobulins"/>
    <property type="match status" value="2"/>
</dbReference>
<reference evidence="4" key="1">
    <citation type="journal article" date="2023" name="Insect Mol. Biol.">
        <title>Genome sequencing provides insights into the evolution of gene families encoding plant cell wall-degrading enzymes in longhorned beetles.</title>
        <authorList>
            <person name="Shin N.R."/>
            <person name="Okamura Y."/>
            <person name="Kirsch R."/>
            <person name="Pauchet Y."/>
        </authorList>
    </citation>
    <scope>NUCLEOTIDE SEQUENCE</scope>
    <source>
        <strain evidence="4">AMC_N1</strain>
    </source>
</reference>
<dbReference type="InterPro" id="IPR036179">
    <property type="entry name" value="Ig-like_dom_sf"/>
</dbReference>
<keyword evidence="5" id="KW-1185">Reference proteome</keyword>
<protein>
    <submittedName>
        <fullName evidence="4">Uncharacterized protein</fullName>
    </submittedName>
</protein>
<proteinExistence type="predicted"/>
<dbReference type="CDD" id="cd00063">
    <property type="entry name" value="FN3"/>
    <property type="match status" value="1"/>
</dbReference>
<gene>
    <name evidence="4" type="ORF">NQ318_002566</name>
</gene>